<evidence type="ECO:0000256" key="6">
    <source>
        <dbReference type="ARBA" id="ARBA00023204"/>
    </source>
</evidence>
<feature type="binding site" evidence="7">
    <location>
        <position position="147"/>
    </location>
    <ligand>
        <name>Zn(2+)</name>
        <dbReference type="ChEBI" id="CHEBI:29105"/>
        <label>2</label>
    </ligand>
</feature>
<dbReference type="EC" id="3.1.21.2" evidence="7"/>
<comment type="similarity">
    <text evidence="1 7">Belongs to the AP endonuclease 2 family.</text>
</comment>
<evidence type="ECO:0000256" key="4">
    <source>
        <dbReference type="ARBA" id="ARBA00022801"/>
    </source>
</evidence>
<evidence type="ECO:0000256" key="3">
    <source>
        <dbReference type="ARBA" id="ARBA00022763"/>
    </source>
</evidence>
<sequence>MSLILGSHISLNQKSKYLLGVVEETICNGANCFMIFTGPPQNVKRVDTSLFYKEEALELAKQHNIDFSNCVVHAPYVFNLAGLDTDGYIVNILQSEIERTVSLGIKYFVVHPGSFRESKDEGIDNIVKNILEVFRRTSHLDYFFCLETMAGKRNQIGACLEDLQLIFSKCNWDPKLALCLDTCHLHDSGYDLSKLEEFKKKLSNLFGGLERVKVIHLGDSMNSIGARKDRHANYGLGHIGWETILKWAYDDYFSSLPIIVETPYWKKQVKSKRSKETREILVSPYKHEISLLRNKKWEPIPNKDCLPIYDKNLKTTN</sequence>
<dbReference type="PANTHER" id="PTHR21445">
    <property type="entry name" value="ENDONUCLEASE IV ENDODEOXYRIBONUCLEASE IV"/>
    <property type="match status" value="1"/>
</dbReference>
<dbReference type="InterPro" id="IPR001719">
    <property type="entry name" value="AP_endonuc_2"/>
</dbReference>
<dbReference type="InterPro" id="IPR013022">
    <property type="entry name" value="Xyl_isomerase-like_TIM-brl"/>
</dbReference>
<feature type="binding site" evidence="7">
    <location>
        <position position="181"/>
    </location>
    <ligand>
        <name>Zn(2+)</name>
        <dbReference type="ChEBI" id="CHEBI:29105"/>
        <label>2</label>
    </ligand>
</feature>
<evidence type="ECO:0000256" key="7">
    <source>
        <dbReference type="HAMAP-Rule" id="MF_00152"/>
    </source>
</evidence>
<protein>
    <recommendedName>
        <fullName evidence="7">Probable endonuclease 4</fullName>
        <ecNumber evidence="7">3.1.21.2</ecNumber>
    </recommendedName>
    <alternativeName>
        <fullName evidence="7">Endodeoxyribonuclease IV</fullName>
    </alternativeName>
    <alternativeName>
        <fullName evidence="7">Endonuclease IV</fullName>
    </alternativeName>
</protein>
<feature type="binding site" evidence="7">
    <location>
        <position position="73"/>
    </location>
    <ligand>
        <name>Zn(2+)</name>
        <dbReference type="ChEBI" id="CHEBI:29105"/>
        <label>1</label>
    </ligand>
</feature>
<dbReference type="AlphaFoldDB" id="F0QS93"/>
<evidence type="ECO:0000259" key="8">
    <source>
        <dbReference type="Pfam" id="PF01261"/>
    </source>
</evidence>
<comment type="catalytic activity">
    <reaction evidence="7">
        <text>Endonucleolytic cleavage to 5'-phosphooligonucleotide end-products.</text>
        <dbReference type="EC" id="3.1.21.2"/>
    </reaction>
</comment>
<accession>F0QS93</accession>
<keyword evidence="5 7" id="KW-0862">Zinc</keyword>
<dbReference type="Gene3D" id="3.20.20.150">
    <property type="entry name" value="Divalent-metal-dependent TIM barrel enzymes"/>
    <property type="match status" value="1"/>
</dbReference>
<dbReference type="GO" id="GO:0008833">
    <property type="term" value="F:deoxyribonuclease IV (phage-T4-induced) activity"/>
    <property type="evidence" value="ECO:0007669"/>
    <property type="project" value="UniProtKB-UniRule"/>
</dbReference>
<feature type="binding site" evidence="7">
    <location>
        <position position="229"/>
    </location>
    <ligand>
        <name>Zn(2+)</name>
        <dbReference type="ChEBI" id="CHEBI:29105"/>
        <label>3</label>
    </ligand>
</feature>
<feature type="binding site" evidence="7">
    <location>
        <position position="231"/>
    </location>
    <ligand>
        <name>Zn(2+)</name>
        <dbReference type="ChEBI" id="CHEBI:29105"/>
        <label>3</label>
    </ligand>
</feature>
<reference evidence="9 10" key="1">
    <citation type="journal article" date="2011" name="J. Bacteriol.">
        <title>Complete genome sequences of two hemotropic Mycoplasmas, Mycoplasma haemofelis strain Ohio2 and Mycoplasma suis strain Illinois.</title>
        <authorList>
            <person name="Messick J.B."/>
            <person name="Santos A.P."/>
            <person name="Guimaraes A.M."/>
        </authorList>
    </citation>
    <scope>NUCLEOTIDE SEQUENCE [LARGE SCALE GENOMIC DNA]</scope>
    <source>
        <strain evidence="9 10">Illinois</strain>
    </source>
</reference>
<dbReference type="Pfam" id="PF01261">
    <property type="entry name" value="AP_endonuc_2"/>
    <property type="match status" value="1"/>
</dbReference>
<evidence type="ECO:0000256" key="5">
    <source>
        <dbReference type="ARBA" id="ARBA00022833"/>
    </source>
</evidence>
<gene>
    <name evidence="7 9" type="primary">nfo</name>
    <name evidence="9" type="ordered locus">MSU_0850</name>
</gene>
<dbReference type="CDD" id="cd00019">
    <property type="entry name" value="AP2Ec"/>
    <property type="match status" value="1"/>
</dbReference>
<keyword evidence="7" id="KW-0540">Nuclease</keyword>
<keyword evidence="6 7" id="KW-0234">DNA repair</keyword>
<dbReference type="GO" id="GO:0008270">
    <property type="term" value="F:zinc ion binding"/>
    <property type="evidence" value="ECO:0007669"/>
    <property type="project" value="UniProtKB-UniRule"/>
</dbReference>
<dbReference type="GO" id="GO:0003677">
    <property type="term" value="F:DNA binding"/>
    <property type="evidence" value="ECO:0007669"/>
    <property type="project" value="InterPro"/>
</dbReference>
<dbReference type="RefSeq" id="WP_013610177.1">
    <property type="nucleotide sequence ID" value="NC_015155.1"/>
</dbReference>
<feature type="binding site" evidence="7">
    <location>
        <position position="111"/>
    </location>
    <ligand>
        <name>Zn(2+)</name>
        <dbReference type="ChEBI" id="CHEBI:29105"/>
        <label>1</label>
    </ligand>
</feature>
<dbReference type="Proteomes" id="UP000007484">
    <property type="component" value="Chromosome"/>
</dbReference>
<dbReference type="NCBIfam" id="TIGR00587">
    <property type="entry name" value="nfo"/>
    <property type="match status" value="1"/>
</dbReference>
<evidence type="ECO:0000313" key="10">
    <source>
        <dbReference type="Proteomes" id="UP000007484"/>
    </source>
</evidence>
<dbReference type="InterPro" id="IPR036237">
    <property type="entry name" value="Xyl_isomerase-like_sf"/>
</dbReference>
<dbReference type="HAMAP" id="MF_00152">
    <property type="entry name" value="Nfo"/>
    <property type="match status" value="1"/>
</dbReference>
<keyword evidence="3 7" id="KW-0227">DNA damage</keyword>
<evidence type="ECO:0000256" key="2">
    <source>
        <dbReference type="ARBA" id="ARBA00022723"/>
    </source>
</evidence>
<dbReference type="SMART" id="SM00518">
    <property type="entry name" value="AP2Ec"/>
    <property type="match status" value="1"/>
</dbReference>
<dbReference type="PROSITE" id="PS00730">
    <property type="entry name" value="AP_NUCLEASE_F2_2"/>
    <property type="match status" value="1"/>
</dbReference>
<dbReference type="PROSITE" id="PS51432">
    <property type="entry name" value="AP_NUCLEASE_F2_4"/>
    <property type="match status" value="1"/>
</dbReference>
<dbReference type="STRING" id="768700.MSU_0850"/>
<dbReference type="HOGENOM" id="CLU_025885_4_1_14"/>
<keyword evidence="2 7" id="KW-0479">Metal-binding</keyword>
<keyword evidence="10" id="KW-1185">Reference proteome</keyword>
<proteinExistence type="inferred from homology"/>
<comment type="function">
    <text evidence="7">Endonuclease IV plays a role in DNA repair. It cleaves phosphodiester bonds at apurinic or apyrimidinic (AP) sites, generating a 3'-hydroxyl group and a 5'-terminal sugar phosphate.</text>
</comment>
<dbReference type="PANTHER" id="PTHR21445:SF0">
    <property type="entry name" value="APURINIC-APYRIMIDINIC ENDONUCLEASE"/>
    <property type="match status" value="1"/>
</dbReference>
<comment type="cofactor">
    <cofactor evidence="7">
        <name>Zn(2+)</name>
        <dbReference type="ChEBI" id="CHEBI:29105"/>
    </cofactor>
    <text evidence="7">Binds 3 Zn(2+) ions.</text>
</comment>
<dbReference type="KEGG" id="mss:MSU_0850"/>
<evidence type="ECO:0000256" key="1">
    <source>
        <dbReference type="ARBA" id="ARBA00005340"/>
    </source>
</evidence>
<keyword evidence="4 7" id="KW-0378">Hydrolase</keyword>
<dbReference type="GO" id="GO:0008081">
    <property type="term" value="F:phosphoric diester hydrolase activity"/>
    <property type="evidence" value="ECO:0007669"/>
    <property type="project" value="TreeGrafter"/>
</dbReference>
<organism evidence="9 10">
    <name type="scientific">Mycoplasma suis (strain Illinois)</name>
    <dbReference type="NCBI Taxonomy" id="768700"/>
    <lineage>
        <taxon>Bacteria</taxon>
        <taxon>Bacillati</taxon>
        <taxon>Mycoplasmatota</taxon>
        <taxon>Mollicutes</taxon>
        <taxon>Mycoplasmataceae</taxon>
        <taxon>Mycoplasma</taxon>
    </lineage>
</organism>
<name>F0QS93_MYCSL</name>
<dbReference type="SUPFAM" id="SSF51658">
    <property type="entry name" value="Xylose isomerase-like"/>
    <property type="match status" value="1"/>
</dbReference>
<evidence type="ECO:0000313" key="9">
    <source>
        <dbReference type="EMBL" id="ADX98363.1"/>
    </source>
</evidence>
<dbReference type="InterPro" id="IPR018246">
    <property type="entry name" value="AP_endonuc_F2_Zn_BS"/>
</dbReference>
<dbReference type="EMBL" id="CP002525">
    <property type="protein sequence ID" value="ADX98363.1"/>
    <property type="molecule type" value="Genomic_DNA"/>
</dbReference>
<dbReference type="GO" id="GO:0003906">
    <property type="term" value="F:DNA-(apurinic or apyrimidinic site) endonuclease activity"/>
    <property type="evidence" value="ECO:0007669"/>
    <property type="project" value="TreeGrafter"/>
</dbReference>
<feature type="binding site" evidence="7">
    <location>
        <position position="261"/>
    </location>
    <ligand>
        <name>Zn(2+)</name>
        <dbReference type="ChEBI" id="CHEBI:29105"/>
        <label>2</label>
    </ligand>
</feature>
<feature type="domain" description="Xylose isomerase-like TIM barrel" evidence="8">
    <location>
        <begin position="29"/>
        <end position="267"/>
    </location>
</feature>
<feature type="binding site" evidence="7">
    <location>
        <position position="147"/>
    </location>
    <ligand>
        <name>Zn(2+)</name>
        <dbReference type="ChEBI" id="CHEBI:29105"/>
        <label>1</label>
    </ligand>
</feature>
<dbReference type="GO" id="GO:0006284">
    <property type="term" value="P:base-excision repair"/>
    <property type="evidence" value="ECO:0007669"/>
    <property type="project" value="TreeGrafter"/>
</dbReference>
<feature type="binding site" evidence="7">
    <location>
        <position position="216"/>
    </location>
    <ligand>
        <name>Zn(2+)</name>
        <dbReference type="ChEBI" id="CHEBI:29105"/>
        <label>2</label>
    </ligand>
</feature>
<keyword evidence="7 9" id="KW-0255">Endonuclease</keyword>
<feature type="binding site" evidence="7">
    <location>
        <position position="184"/>
    </location>
    <ligand>
        <name>Zn(2+)</name>
        <dbReference type="ChEBI" id="CHEBI:29105"/>
        <label>3</label>
    </ligand>
</feature>